<keyword evidence="1" id="KW-0812">Transmembrane</keyword>
<feature type="transmembrane region" description="Helical" evidence="1">
    <location>
        <begin position="82"/>
        <end position="102"/>
    </location>
</feature>
<dbReference type="Proteomes" id="UP000005741">
    <property type="component" value="Chromosome"/>
</dbReference>
<protein>
    <recommendedName>
        <fullName evidence="4">Glycosyltransferase RgtA/B/C/D-like domain-containing protein</fullName>
    </recommendedName>
</protein>
<feature type="transmembrane region" description="Helical" evidence="1">
    <location>
        <begin position="311"/>
        <end position="330"/>
    </location>
</feature>
<reference evidence="2 3" key="1">
    <citation type="submission" date="2011-10" db="EMBL/GenBank/DDBJ databases">
        <title>The Improved High-Quality Draft genome of Methanoplanus limicola DSM 2279.</title>
        <authorList>
            <consortium name="US DOE Joint Genome Institute (JGI-PGF)"/>
            <person name="Lucas S."/>
            <person name="Copeland A."/>
            <person name="Lapidus A."/>
            <person name="Glavina del Rio T."/>
            <person name="Dalin E."/>
            <person name="Tice H."/>
            <person name="Bruce D."/>
            <person name="Goodwin L."/>
            <person name="Pitluck S."/>
            <person name="Peters L."/>
            <person name="Mikhailova N."/>
            <person name="Lu M."/>
            <person name="Kyrpides N."/>
            <person name="Mavromatis K."/>
            <person name="Ivanova N."/>
            <person name="Markowitz V."/>
            <person name="Cheng J.-F."/>
            <person name="Hugenholtz P."/>
            <person name="Woyke T."/>
            <person name="Wu D."/>
            <person name="Wirth R."/>
            <person name="Brambilla E.-M."/>
            <person name="Klenk H.-P."/>
            <person name="Eisen J.A."/>
        </authorList>
    </citation>
    <scope>NUCLEOTIDE SEQUENCE [LARGE SCALE GENOMIC DNA]</scope>
    <source>
        <strain evidence="2 3">DSM 2279</strain>
    </source>
</reference>
<sequence length="605" mass="69794">MIKANNYGKYYIYFEYFSALICFVFLLISVILFITSELKTLGILMIGVSFFSLLGVINYLFRDNRCKYNWTLARSVCFGKNNIYYLIFIALYVGLLGILYFATYIKPIEYYILLSLFALMVIANILYVSKKSSYNVCVLLLFILVLAIVARASTYSINPYITGIDSYYHFNNINSVIVSGEISRDFDQYYHFPSYYYLYGICGNLLSFSKNTFQILNISFSVVSVLLAFSIARSTFNSSKSGLLAALLVSISTLSIYCVTFNQGKIAGISLLLLVILILISIHKYKSPKYPIILWFSLIALYFWHPEVSLPVILILGAYFILCFVYKLFFCKNFYNTPFLNILIGGPLLTYILIYMYHLFVINTFLSNLIIHEISKEGSTGSMMTTSKLSILDMSINFFLQHFVSYLCISFVMFFLVIQLLLWLKKPSKLNILYSSIVVSIFLTPLLGLVTGKMSLGGERSLIVISTIILVFSSNSILRIICSLRKKNLNLINNRIPIISVFLIFFFFFFFTTTSYYNFDGNKIFNDEINIDKIYLTYEDRSALNFRKNNILCIECVEYMVYNGNLMQTKNQANFVYNNGEKYFFEDLNSSLITGPYYFGHWLRS</sequence>
<feature type="transmembrane region" description="Helical" evidence="1">
    <location>
        <begin position="243"/>
        <end position="260"/>
    </location>
</feature>
<feature type="transmembrane region" description="Helical" evidence="1">
    <location>
        <begin position="41"/>
        <end position="61"/>
    </location>
</feature>
<dbReference type="EMBL" id="CM001436">
    <property type="protein sequence ID" value="EHQ34394.1"/>
    <property type="molecule type" value="Genomic_DNA"/>
</dbReference>
<dbReference type="RefSeq" id="WP_004076034.1">
    <property type="nucleotide sequence ID" value="NZ_CM001436.1"/>
</dbReference>
<feature type="transmembrane region" description="Helical" evidence="1">
    <location>
        <begin position="213"/>
        <end position="231"/>
    </location>
</feature>
<feature type="transmembrane region" description="Helical" evidence="1">
    <location>
        <begin position="462"/>
        <end position="484"/>
    </location>
</feature>
<dbReference type="HOGENOM" id="CLU_451021_0_0_2"/>
<feature type="transmembrane region" description="Helical" evidence="1">
    <location>
        <begin position="403"/>
        <end position="424"/>
    </location>
</feature>
<keyword evidence="3" id="KW-1185">Reference proteome</keyword>
<feature type="transmembrane region" description="Helical" evidence="1">
    <location>
        <begin position="496"/>
        <end position="517"/>
    </location>
</feature>
<dbReference type="InParanoid" id="H1Z0C7"/>
<evidence type="ECO:0000313" key="2">
    <source>
        <dbReference type="EMBL" id="EHQ34394.1"/>
    </source>
</evidence>
<feature type="transmembrane region" description="Helical" evidence="1">
    <location>
        <begin position="108"/>
        <end position="127"/>
    </location>
</feature>
<feature type="transmembrane region" description="Helical" evidence="1">
    <location>
        <begin position="431"/>
        <end position="450"/>
    </location>
</feature>
<proteinExistence type="predicted"/>
<feature type="transmembrane region" description="Helical" evidence="1">
    <location>
        <begin position="12"/>
        <end position="35"/>
    </location>
</feature>
<feature type="transmembrane region" description="Helical" evidence="1">
    <location>
        <begin position="134"/>
        <end position="152"/>
    </location>
</feature>
<dbReference type="AlphaFoldDB" id="H1Z0C7"/>
<organism evidence="2 3">
    <name type="scientific">Methanoplanus limicola DSM 2279</name>
    <dbReference type="NCBI Taxonomy" id="937775"/>
    <lineage>
        <taxon>Archaea</taxon>
        <taxon>Methanobacteriati</taxon>
        <taxon>Methanobacteriota</taxon>
        <taxon>Stenosarchaea group</taxon>
        <taxon>Methanomicrobia</taxon>
        <taxon>Methanomicrobiales</taxon>
        <taxon>Methanomicrobiaceae</taxon>
        <taxon>Methanoplanus</taxon>
    </lineage>
</organism>
<evidence type="ECO:0000256" key="1">
    <source>
        <dbReference type="SAM" id="Phobius"/>
    </source>
</evidence>
<gene>
    <name evidence="2" type="ORF">Metlim_0247</name>
</gene>
<keyword evidence="1" id="KW-1133">Transmembrane helix</keyword>
<feature type="transmembrane region" description="Helical" evidence="1">
    <location>
        <begin position="266"/>
        <end position="283"/>
    </location>
</feature>
<accession>H1Z0C7</accession>
<evidence type="ECO:0000313" key="3">
    <source>
        <dbReference type="Proteomes" id="UP000005741"/>
    </source>
</evidence>
<feature type="transmembrane region" description="Helical" evidence="1">
    <location>
        <begin position="342"/>
        <end position="360"/>
    </location>
</feature>
<name>H1Z0C7_9EURY</name>
<evidence type="ECO:0008006" key="4">
    <source>
        <dbReference type="Google" id="ProtNLM"/>
    </source>
</evidence>
<keyword evidence="1" id="KW-0472">Membrane</keyword>